<evidence type="ECO:0000313" key="7">
    <source>
        <dbReference type="Proteomes" id="UP000886861"/>
    </source>
</evidence>
<feature type="transmembrane region" description="Helical" evidence="5">
    <location>
        <begin position="144"/>
        <end position="168"/>
    </location>
</feature>
<comment type="caution">
    <text evidence="6">The sequence shown here is derived from an EMBL/GenBank/DDBJ whole genome shotgun (WGS) entry which is preliminary data.</text>
</comment>
<reference evidence="6" key="2">
    <citation type="journal article" date="2021" name="PeerJ">
        <title>Extensive microbial diversity within the chicken gut microbiome revealed by metagenomics and culture.</title>
        <authorList>
            <person name="Gilroy R."/>
            <person name="Ravi A."/>
            <person name="Getino M."/>
            <person name="Pursley I."/>
            <person name="Horton D.L."/>
            <person name="Alikhan N.F."/>
            <person name="Baker D."/>
            <person name="Gharbi K."/>
            <person name="Hall N."/>
            <person name="Watson M."/>
            <person name="Adriaenssens E.M."/>
            <person name="Foster-Nyarko E."/>
            <person name="Jarju S."/>
            <person name="Secka A."/>
            <person name="Antonio M."/>
            <person name="Oren A."/>
            <person name="Chaudhuri R.R."/>
            <person name="La Ragione R."/>
            <person name="Hildebrand F."/>
            <person name="Pallen M.J."/>
        </authorList>
    </citation>
    <scope>NUCLEOTIDE SEQUENCE</scope>
    <source>
        <strain evidence="6">CHK186-9395</strain>
    </source>
</reference>
<accession>A0A9D1NDQ5</accession>
<dbReference type="GO" id="GO:0016020">
    <property type="term" value="C:membrane"/>
    <property type="evidence" value="ECO:0007669"/>
    <property type="project" value="UniProtKB-SubCell"/>
</dbReference>
<keyword evidence="2 5" id="KW-0812">Transmembrane</keyword>
<sequence>MQRIFSYKIVYNKKYTKNIKIYKKGYNYTMYGITIDILIIVLILLFAIVGTFRGFFKSLTALMGLGLAVLLTYLLREQILALDNSIGIASSISNTLGEGASKIITLLIYGAIIFVLLKILALILNATLGKIFNSKFLGGINKFFGFLFGLAKGLLISFVLLFILTGVMQIPSVNDYLRPKLADSFITLPIVDYLEENILEPLTADTSPAENPVL</sequence>
<feature type="transmembrane region" description="Helical" evidence="5">
    <location>
        <begin position="103"/>
        <end position="124"/>
    </location>
</feature>
<name>A0A9D1NDQ5_9FIRM</name>
<organism evidence="6 7">
    <name type="scientific">Candidatus Caccopulliclostridium gallistercoris</name>
    <dbReference type="NCBI Taxonomy" id="2840719"/>
    <lineage>
        <taxon>Bacteria</taxon>
        <taxon>Bacillati</taxon>
        <taxon>Bacillota</taxon>
        <taxon>Clostridia</taxon>
        <taxon>Candidatus Caccopulliclostridium</taxon>
    </lineage>
</organism>
<proteinExistence type="predicted"/>
<evidence type="ECO:0000313" key="6">
    <source>
        <dbReference type="EMBL" id="HIV01243.1"/>
    </source>
</evidence>
<dbReference type="Pfam" id="PF02674">
    <property type="entry name" value="Colicin_V"/>
    <property type="match status" value="1"/>
</dbReference>
<feature type="transmembrane region" description="Helical" evidence="5">
    <location>
        <begin position="55"/>
        <end position="75"/>
    </location>
</feature>
<keyword evidence="3 5" id="KW-1133">Transmembrane helix</keyword>
<dbReference type="Proteomes" id="UP000886861">
    <property type="component" value="Unassembled WGS sequence"/>
</dbReference>
<gene>
    <name evidence="6" type="ORF">IAA62_01645</name>
</gene>
<keyword evidence="4 5" id="KW-0472">Membrane</keyword>
<dbReference type="GO" id="GO:0009403">
    <property type="term" value="P:toxin biosynthetic process"/>
    <property type="evidence" value="ECO:0007669"/>
    <property type="project" value="InterPro"/>
</dbReference>
<evidence type="ECO:0000256" key="1">
    <source>
        <dbReference type="ARBA" id="ARBA00004141"/>
    </source>
</evidence>
<evidence type="ECO:0000256" key="4">
    <source>
        <dbReference type="ARBA" id="ARBA00023136"/>
    </source>
</evidence>
<dbReference type="PANTHER" id="PTHR37306:SF1">
    <property type="entry name" value="COLICIN V PRODUCTION PROTEIN"/>
    <property type="match status" value="1"/>
</dbReference>
<dbReference type="InterPro" id="IPR003825">
    <property type="entry name" value="Colicin-V_CvpA"/>
</dbReference>
<dbReference type="AlphaFoldDB" id="A0A9D1NDQ5"/>
<comment type="subcellular location">
    <subcellularLocation>
        <location evidence="1">Membrane</location>
        <topology evidence="1">Multi-pass membrane protein</topology>
    </subcellularLocation>
</comment>
<evidence type="ECO:0000256" key="3">
    <source>
        <dbReference type="ARBA" id="ARBA00022989"/>
    </source>
</evidence>
<dbReference type="PANTHER" id="PTHR37306">
    <property type="entry name" value="COLICIN V PRODUCTION PROTEIN"/>
    <property type="match status" value="1"/>
</dbReference>
<protein>
    <submittedName>
        <fullName evidence="6">CvpA family protein</fullName>
    </submittedName>
</protein>
<evidence type="ECO:0000256" key="5">
    <source>
        <dbReference type="SAM" id="Phobius"/>
    </source>
</evidence>
<reference evidence="6" key="1">
    <citation type="submission" date="2020-10" db="EMBL/GenBank/DDBJ databases">
        <authorList>
            <person name="Gilroy R."/>
        </authorList>
    </citation>
    <scope>NUCLEOTIDE SEQUENCE</scope>
    <source>
        <strain evidence="6">CHK186-9395</strain>
    </source>
</reference>
<feature type="transmembrane region" description="Helical" evidence="5">
    <location>
        <begin position="28"/>
        <end position="49"/>
    </location>
</feature>
<dbReference type="EMBL" id="DVOJ01000006">
    <property type="protein sequence ID" value="HIV01243.1"/>
    <property type="molecule type" value="Genomic_DNA"/>
</dbReference>
<evidence type="ECO:0000256" key="2">
    <source>
        <dbReference type="ARBA" id="ARBA00022692"/>
    </source>
</evidence>